<dbReference type="EMBL" id="JBHSDT010000001">
    <property type="protein sequence ID" value="MFC4401714.1"/>
    <property type="molecule type" value="Genomic_DNA"/>
</dbReference>
<keyword evidence="2" id="KW-1185">Reference proteome</keyword>
<evidence type="ECO:0000313" key="2">
    <source>
        <dbReference type="Proteomes" id="UP001595882"/>
    </source>
</evidence>
<protein>
    <submittedName>
        <fullName evidence="1">DUF2642 domain-containing protein</fullName>
    </submittedName>
</protein>
<dbReference type="Proteomes" id="UP001595882">
    <property type="component" value="Unassembled WGS sequence"/>
</dbReference>
<organism evidence="1 2">
    <name type="scientific">Gracilibacillus xinjiangensis</name>
    <dbReference type="NCBI Taxonomy" id="1193282"/>
    <lineage>
        <taxon>Bacteria</taxon>
        <taxon>Bacillati</taxon>
        <taxon>Bacillota</taxon>
        <taxon>Bacilli</taxon>
        <taxon>Bacillales</taxon>
        <taxon>Bacillaceae</taxon>
        <taxon>Gracilibacillus</taxon>
    </lineage>
</organism>
<name>A0ABV8WRV9_9BACI</name>
<dbReference type="RefSeq" id="WP_390248551.1">
    <property type="nucleotide sequence ID" value="NZ_JBHSDT010000001.1"/>
</dbReference>
<gene>
    <name evidence="1" type="ORF">ACFOY7_01190</name>
</gene>
<evidence type="ECO:0000313" key="1">
    <source>
        <dbReference type="EMBL" id="MFC4401714.1"/>
    </source>
</evidence>
<proteinExistence type="predicted"/>
<accession>A0ABV8WRV9</accession>
<comment type="caution">
    <text evidence="1">The sequence shown here is derived from an EMBL/GenBank/DDBJ whole genome shotgun (WGS) entry which is preliminary data.</text>
</comment>
<reference evidence="2" key="1">
    <citation type="journal article" date="2019" name="Int. J. Syst. Evol. Microbiol.">
        <title>The Global Catalogue of Microorganisms (GCM) 10K type strain sequencing project: providing services to taxonomists for standard genome sequencing and annotation.</title>
        <authorList>
            <consortium name="The Broad Institute Genomics Platform"/>
            <consortium name="The Broad Institute Genome Sequencing Center for Infectious Disease"/>
            <person name="Wu L."/>
            <person name="Ma J."/>
        </authorList>
    </citation>
    <scope>NUCLEOTIDE SEQUENCE [LARGE SCALE GENOMIC DNA]</scope>
    <source>
        <strain evidence="2">CCUG 37865</strain>
    </source>
</reference>
<sequence>MDILDKLLNQTITLYLSGKWKIEGLLIGAGSDVLVIYNAGELFYIPTAHVQQIRECRDDEISFDNEDIDLLKDISLRKVLMNAKGMFTEIFVSPSQPIHGYITNVLNDYFTFYSPVYKTMFIPFNHLKWLIPYKENQTPYGLVKEQLPLHPSFMNLSRTFEIQLQKLIGKIVMVDLGAEPYQIGQLINVHTNIIEMVNAKQKTVLLPVNHIKTIHFQ</sequence>